<organism evidence="2 3">
    <name type="scientific">Candidatus Muproteobacteria bacterium RBG_16_65_34</name>
    <dbReference type="NCBI Taxonomy" id="1817760"/>
    <lineage>
        <taxon>Bacteria</taxon>
        <taxon>Pseudomonadati</taxon>
        <taxon>Pseudomonadota</taxon>
        <taxon>Candidatus Muproteobacteria</taxon>
    </lineage>
</organism>
<dbReference type="STRING" id="1817760.A2151_01865"/>
<dbReference type="EMBL" id="MFSU01000036">
    <property type="protein sequence ID" value="OGI48132.1"/>
    <property type="molecule type" value="Genomic_DNA"/>
</dbReference>
<feature type="region of interest" description="Disordered" evidence="1">
    <location>
        <begin position="1"/>
        <end position="29"/>
    </location>
</feature>
<dbReference type="AlphaFoldDB" id="A0A1F6TSU0"/>
<accession>A0A1F6TSU0</accession>
<evidence type="ECO:0000256" key="1">
    <source>
        <dbReference type="SAM" id="MobiDB-lite"/>
    </source>
</evidence>
<protein>
    <submittedName>
        <fullName evidence="2">Uncharacterized protein</fullName>
    </submittedName>
</protein>
<evidence type="ECO:0000313" key="3">
    <source>
        <dbReference type="Proteomes" id="UP000178885"/>
    </source>
</evidence>
<name>A0A1F6TSU0_9PROT</name>
<proteinExistence type="predicted"/>
<feature type="compositionally biased region" description="Basic and acidic residues" evidence="1">
    <location>
        <begin position="1"/>
        <end position="26"/>
    </location>
</feature>
<dbReference type="Proteomes" id="UP000178885">
    <property type="component" value="Unassembled WGS sequence"/>
</dbReference>
<gene>
    <name evidence="2" type="ORF">A2151_01865</name>
</gene>
<evidence type="ECO:0000313" key="2">
    <source>
        <dbReference type="EMBL" id="OGI48132.1"/>
    </source>
</evidence>
<reference evidence="2 3" key="1">
    <citation type="journal article" date="2016" name="Nat. Commun.">
        <title>Thousands of microbial genomes shed light on interconnected biogeochemical processes in an aquifer system.</title>
        <authorList>
            <person name="Anantharaman K."/>
            <person name="Brown C.T."/>
            <person name="Hug L.A."/>
            <person name="Sharon I."/>
            <person name="Castelle C.J."/>
            <person name="Probst A.J."/>
            <person name="Thomas B.C."/>
            <person name="Singh A."/>
            <person name="Wilkins M.J."/>
            <person name="Karaoz U."/>
            <person name="Brodie E.L."/>
            <person name="Williams K.H."/>
            <person name="Hubbard S.S."/>
            <person name="Banfield J.F."/>
        </authorList>
    </citation>
    <scope>NUCLEOTIDE SEQUENCE [LARGE SCALE GENOMIC DNA]</scope>
</reference>
<sequence length="178" mass="19028">MQPAEHRLGDDRGGRPGGERPPDRGLSRMVSVNRAVSSLTLIPSPMPSPSFPLPQGEREASRSALARGLIHSGRGRRAVAAFGRRFIGRDNGAGRALIEAPVRAVAVVITHELIEQPLQVPLVEDKHMIQALPSQCAHQPLGNRVGLGCTNQRANLRDAEAAPPAREFTPVEIAVLGV</sequence>
<comment type="caution">
    <text evidence="2">The sequence shown here is derived from an EMBL/GenBank/DDBJ whole genome shotgun (WGS) entry which is preliminary data.</text>
</comment>